<dbReference type="PROSITE" id="PS50977">
    <property type="entry name" value="HTH_TETR_2"/>
    <property type="match status" value="1"/>
</dbReference>
<dbReference type="InterPro" id="IPR001647">
    <property type="entry name" value="HTH_TetR"/>
</dbReference>
<keyword evidence="2 4" id="KW-0238">DNA-binding</keyword>
<dbReference type="GO" id="GO:0003700">
    <property type="term" value="F:DNA-binding transcription factor activity"/>
    <property type="evidence" value="ECO:0007669"/>
    <property type="project" value="TreeGrafter"/>
</dbReference>
<protein>
    <submittedName>
        <fullName evidence="6">Putative HTH-type transcriptional regulator YfiR</fullName>
    </submittedName>
</protein>
<dbReference type="InterPro" id="IPR039536">
    <property type="entry name" value="TetR_C_Proteobacteria"/>
</dbReference>
<evidence type="ECO:0000313" key="7">
    <source>
        <dbReference type="Proteomes" id="UP000051184"/>
    </source>
</evidence>
<dbReference type="SUPFAM" id="SSF46689">
    <property type="entry name" value="Homeodomain-like"/>
    <property type="match status" value="1"/>
</dbReference>
<dbReference type="PROSITE" id="PS01081">
    <property type="entry name" value="HTH_TETR_1"/>
    <property type="match status" value="1"/>
</dbReference>
<keyword evidence="1" id="KW-0805">Transcription regulation</keyword>
<dbReference type="RefSeq" id="WP_058313725.1">
    <property type="nucleotide sequence ID" value="NZ_CYTO01000004.1"/>
</dbReference>
<dbReference type="AlphaFoldDB" id="A0A0P1J3L8"/>
<accession>A0A0P1J3L8</accession>
<reference evidence="7" key="1">
    <citation type="submission" date="2015-09" db="EMBL/GenBank/DDBJ databases">
        <authorList>
            <person name="Rodrigo-Torres Lidia"/>
            <person name="Arahal R.David."/>
        </authorList>
    </citation>
    <scope>NUCLEOTIDE SEQUENCE [LARGE SCALE GENOMIC DNA]</scope>
    <source>
        <strain evidence="7">CECT 5114</strain>
    </source>
</reference>
<proteinExistence type="predicted"/>
<evidence type="ECO:0000313" key="6">
    <source>
        <dbReference type="EMBL" id="CUK24745.1"/>
    </source>
</evidence>
<dbReference type="SUPFAM" id="SSF48498">
    <property type="entry name" value="Tetracyclin repressor-like, C-terminal domain"/>
    <property type="match status" value="1"/>
</dbReference>
<dbReference type="Gene3D" id="1.10.10.60">
    <property type="entry name" value="Homeodomain-like"/>
    <property type="match status" value="1"/>
</dbReference>
<keyword evidence="3" id="KW-0804">Transcription</keyword>
<evidence type="ECO:0000259" key="5">
    <source>
        <dbReference type="PROSITE" id="PS50977"/>
    </source>
</evidence>
<dbReference type="Proteomes" id="UP000051184">
    <property type="component" value="Unassembled WGS sequence"/>
</dbReference>
<evidence type="ECO:0000256" key="4">
    <source>
        <dbReference type="PROSITE-ProRule" id="PRU00335"/>
    </source>
</evidence>
<name>A0A0P1J3L8_9RHOB</name>
<dbReference type="FunFam" id="1.10.10.60:FF:000141">
    <property type="entry name" value="TetR family transcriptional regulator"/>
    <property type="match status" value="1"/>
</dbReference>
<dbReference type="Gene3D" id="1.10.357.10">
    <property type="entry name" value="Tetracycline Repressor, domain 2"/>
    <property type="match status" value="1"/>
</dbReference>
<dbReference type="GO" id="GO:0000976">
    <property type="term" value="F:transcription cis-regulatory region binding"/>
    <property type="evidence" value="ECO:0007669"/>
    <property type="project" value="TreeGrafter"/>
</dbReference>
<dbReference type="Pfam" id="PF14246">
    <property type="entry name" value="TetR_C_7"/>
    <property type="match status" value="1"/>
</dbReference>
<sequence>MNPQVSVLRKGRKLDQVLAGAREIFLRDGFEGASVDDIARAAGVSKATLYSYFSDKRQLFQEVVQAECQRMSTEIVSKIDDTMPIREALSAAAYGLTKFLVSDFSQRIFRICVAERDRFPELGQAYYAAGPGNGHQQLVEHLAASVACGELEIADVDMAAYQFSELCKARNFSLACFGVKTEFGESEIQDVAEAAVDMFMKSYAPKQA</sequence>
<gene>
    <name evidence="6" type="primary">yfiR</name>
    <name evidence="6" type="ORF">TA5114_00531</name>
</gene>
<dbReference type="InterPro" id="IPR050109">
    <property type="entry name" value="HTH-type_TetR-like_transc_reg"/>
</dbReference>
<dbReference type="Pfam" id="PF00440">
    <property type="entry name" value="TetR_N"/>
    <property type="match status" value="1"/>
</dbReference>
<dbReference type="InterPro" id="IPR036271">
    <property type="entry name" value="Tet_transcr_reg_TetR-rel_C_sf"/>
</dbReference>
<feature type="domain" description="HTH tetR-type" evidence="5">
    <location>
        <begin position="11"/>
        <end position="71"/>
    </location>
</feature>
<dbReference type="EMBL" id="CYUE01000002">
    <property type="protein sequence ID" value="CUK24745.1"/>
    <property type="molecule type" value="Genomic_DNA"/>
</dbReference>
<evidence type="ECO:0000256" key="1">
    <source>
        <dbReference type="ARBA" id="ARBA00023015"/>
    </source>
</evidence>
<dbReference type="InterPro" id="IPR009057">
    <property type="entry name" value="Homeodomain-like_sf"/>
</dbReference>
<organism evidence="6 7">
    <name type="scientific">Cognatishimia activa</name>
    <dbReference type="NCBI Taxonomy" id="1715691"/>
    <lineage>
        <taxon>Bacteria</taxon>
        <taxon>Pseudomonadati</taxon>
        <taxon>Pseudomonadota</taxon>
        <taxon>Alphaproteobacteria</taxon>
        <taxon>Rhodobacterales</taxon>
        <taxon>Paracoccaceae</taxon>
        <taxon>Cognatishimia</taxon>
    </lineage>
</organism>
<dbReference type="InterPro" id="IPR023772">
    <property type="entry name" value="DNA-bd_HTH_TetR-type_CS"/>
</dbReference>
<evidence type="ECO:0000256" key="2">
    <source>
        <dbReference type="ARBA" id="ARBA00023125"/>
    </source>
</evidence>
<keyword evidence="7" id="KW-1185">Reference proteome</keyword>
<feature type="DNA-binding region" description="H-T-H motif" evidence="4">
    <location>
        <begin position="34"/>
        <end position="53"/>
    </location>
</feature>
<dbReference type="OrthoDB" id="9816431at2"/>
<evidence type="ECO:0000256" key="3">
    <source>
        <dbReference type="ARBA" id="ARBA00023163"/>
    </source>
</evidence>
<dbReference type="PANTHER" id="PTHR30055">
    <property type="entry name" value="HTH-TYPE TRANSCRIPTIONAL REGULATOR RUTR"/>
    <property type="match status" value="1"/>
</dbReference>
<dbReference type="STRING" id="1715691.TA5113_00291"/>
<dbReference type="PANTHER" id="PTHR30055:SF146">
    <property type="entry name" value="HTH-TYPE TRANSCRIPTIONAL DUAL REGULATOR CECR"/>
    <property type="match status" value="1"/>
</dbReference>
<dbReference type="PRINTS" id="PR00455">
    <property type="entry name" value="HTHTETR"/>
</dbReference>